<dbReference type="AlphaFoldDB" id="A0A016VWI0"/>
<keyword evidence="2" id="KW-1185">Reference proteome</keyword>
<name>A0A016VWI0_9BILA</name>
<comment type="caution">
    <text evidence="1">The sequence shown here is derived from an EMBL/GenBank/DDBJ whole genome shotgun (WGS) entry which is preliminary data.</text>
</comment>
<proteinExistence type="predicted"/>
<accession>A0A016VWI0</accession>
<evidence type="ECO:0000313" key="2">
    <source>
        <dbReference type="Proteomes" id="UP000024635"/>
    </source>
</evidence>
<dbReference type="EMBL" id="JARK01001339">
    <property type="protein sequence ID" value="EYC31775.1"/>
    <property type="molecule type" value="Genomic_DNA"/>
</dbReference>
<evidence type="ECO:0000313" key="1">
    <source>
        <dbReference type="EMBL" id="EYC31775.1"/>
    </source>
</evidence>
<organism evidence="1 2">
    <name type="scientific">Ancylostoma ceylanicum</name>
    <dbReference type="NCBI Taxonomy" id="53326"/>
    <lineage>
        <taxon>Eukaryota</taxon>
        <taxon>Metazoa</taxon>
        <taxon>Ecdysozoa</taxon>
        <taxon>Nematoda</taxon>
        <taxon>Chromadorea</taxon>
        <taxon>Rhabditida</taxon>
        <taxon>Rhabditina</taxon>
        <taxon>Rhabditomorpha</taxon>
        <taxon>Strongyloidea</taxon>
        <taxon>Ancylostomatidae</taxon>
        <taxon>Ancylostomatinae</taxon>
        <taxon>Ancylostoma</taxon>
    </lineage>
</organism>
<reference evidence="2" key="1">
    <citation type="journal article" date="2015" name="Nat. Genet.">
        <title>The genome and transcriptome of the zoonotic hookworm Ancylostoma ceylanicum identify infection-specific gene families.</title>
        <authorList>
            <person name="Schwarz E.M."/>
            <person name="Hu Y."/>
            <person name="Antoshechkin I."/>
            <person name="Miller M.M."/>
            <person name="Sternberg P.W."/>
            <person name="Aroian R.V."/>
        </authorList>
    </citation>
    <scope>NUCLEOTIDE SEQUENCE</scope>
    <source>
        <strain evidence="2">HY135</strain>
    </source>
</reference>
<sequence>MRHDDDGIKEYNEEMGRQPVEQENIKVVNKFLQLIAKYLSSVSRFKVPDQKVFLEDSSRSTCYPGFHEDFSVPQMEHYPRKWRIVKGPSGSGAVGDAVVPLIDVDGGVGRVVSHRTQPTMGSRDDEYDYLFKAGVSSSIVSTESLIHDCLPLSVNSATSLVNPC</sequence>
<gene>
    <name evidence="1" type="primary">Acey_s0003.g1231</name>
    <name evidence="1" type="ORF">Y032_0003g1231</name>
</gene>
<protein>
    <submittedName>
        <fullName evidence="1">Uncharacterized protein</fullName>
    </submittedName>
</protein>
<dbReference type="Proteomes" id="UP000024635">
    <property type="component" value="Unassembled WGS sequence"/>
</dbReference>